<comment type="function">
    <text evidence="10">Lyase that catalyzes the covalent linking of the heme group to the cytochrome C apoprotein to produce the mature functional cytochrome.</text>
</comment>
<dbReference type="PROSITE" id="PS00822">
    <property type="entry name" value="CYTO_HEME_LYASE_2"/>
    <property type="match status" value="1"/>
</dbReference>
<keyword evidence="6 10" id="KW-0408">Iron</keyword>
<dbReference type="Proteomes" id="UP001217754">
    <property type="component" value="Chromosome 2"/>
</dbReference>
<sequence length="266" mass="30211">MVWPFSSAAAPAPSASACPVDHETRQKWQEQACPVDHETQAAYLEQAKAARAESGALAADGQPLSLEREVSSIPRFYMEGADPVESEHTASEAVEERDNKWVYPSPNQFYNAVRRKNHDAKAEDMNVVVPIHNAVNEEAWRMIRDWESKWNTPDAPAPQLVNFVGRPRDFTWRAWMRNLAGYQLPFDRHDWVVVRPSDEENAPPKMMRYIIDFYAGRNQAASSSSDAMAKTADPKGRVSFYLDVRPAPDTVEGIAMRLHRWWLPTS</sequence>
<dbReference type="PANTHER" id="PTHR12743:SF0">
    <property type="entry name" value="HOLOCYTOCHROME C-TYPE SYNTHASE"/>
    <property type="match status" value="1"/>
</dbReference>
<keyword evidence="7 10" id="KW-0496">Mitochondrion</keyword>
<gene>
    <name evidence="11" type="primary">CYT2</name>
    <name evidence="11" type="ORF">MJAP1_001592</name>
</gene>
<evidence type="ECO:0000256" key="3">
    <source>
        <dbReference type="ARBA" id="ARBA00022617"/>
    </source>
</evidence>
<evidence type="ECO:0000256" key="9">
    <source>
        <dbReference type="ARBA" id="ARBA00023239"/>
    </source>
</evidence>
<dbReference type="AlphaFoldDB" id="A0AAF0EX42"/>
<organism evidence="11 12">
    <name type="scientific">Malassezia japonica</name>
    <dbReference type="NCBI Taxonomy" id="223818"/>
    <lineage>
        <taxon>Eukaryota</taxon>
        <taxon>Fungi</taxon>
        <taxon>Dikarya</taxon>
        <taxon>Basidiomycota</taxon>
        <taxon>Ustilaginomycotina</taxon>
        <taxon>Malasseziomycetes</taxon>
        <taxon>Malasseziales</taxon>
        <taxon>Malasseziaceae</taxon>
        <taxon>Malassezia</taxon>
    </lineage>
</organism>
<proteinExistence type="inferred from homology"/>
<dbReference type="Pfam" id="PF01265">
    <property type="entry name" value="Cyto_heme_lyase"/>
    <property type="match status" value="1"/>
</dbReference>
<dbReference type="EC" id="4.4.1.17" evidence="10"/>
<evidence type="ECO:0000256" key="2">
    <source>
        <dbReference type="ARBA" id="ARBA00007255"/>
    </source>
</evidence>
<dbReference type="RefSeq" id="XP_060121528.1">
    <property type="nucleotide sequence ID" value="XM_060265545.1"/>
</dbReference>
<keyword evidence="4 10" id="KW-0479">Metal-binding</keyword>
<dbReference type="GO" id="GO:0005743">
    <property type="term" value="C:mitochondrial inner membrane"/>
    <property type="evidence" value="ECO:0007669"/>
    <property type="project" value="UniProtKB-SubCell"/>
</dbReference>
<evidence type="ECO:0000256" key="7">
    <source>
        <dbReference type="ARBA" id="ARBA00023128"/>
    </source>
</evidence>
<keyword evidence="8 10" id="KW-0472">Membrane</keyword>
<keyword evidence="3 10" id="KW-0349">Heme</keyword>
<name>A0AAF0EX42_9BASI</name>
<dbReference type="PROSITE" id="PS00821">
    <property type="entry name" value="CYTO_HEME_LYASE_1"/>
    <property type="match status" value="1"/>
</dbReference>
<dbReference type="EMBL" id="CP119959">
    <property type="protein sequence ID" value="WFD38631.1"/>
    <property type="molecule type" value="Genomic_DNA"/>
</dbReference>
<dbReference type="GeneID" id="85225241"/>
<evidence type="ECO:0000256" key="8">
    <source>
        <dbReference type="ARBA" id="ARBA00023136"/>
    </source>
</evidence>
<evidence type="ECO:0000256" key="1">
    <source>
        <dbReference type="ARBA" id="ARBA00004273"/>
    </source>
</evidence>
<comment type="subcellular location">
    <subcellularLocation>
        <location evidence="1 10">Mitochondrion inner membrane</location>
    </subcellularLocation>
</comment>
<evidence type="ECO:0000313" key="11">
    <source>
        <dbReference type="EMBL" id="WFD38631.1"/>
    </source>
</evidence>
<evidence type="ECO:0000313" key="12">
    <source>
        <dbReference type="Proteomes" id="UP001217754"/>
    </source>
</evidence>
<dbReference type="GO" id="GO:0046872">
    <property type="term" value="F:metal ion binding"/>
    <property type="evidence" value="ECO:0007669"/>
    <property type="project" value="UniProtKB-KW"/>
</dbReference>
<keyword evidence="12" id="KW-1185">Reference proteome</keyword>
<evidence type="ECO:0000256" key="5">
    <source>
        <dbReference type="ARBA" id="ARBA00022792"/>
    </source>
</evidence>
<keyword evidence="9 10" id="KW-0456">Lyase</keyword>
<comment type="similarity">
    <text evidence="2 10">Belongs to the cytochrome c-type heme lyase family.</text>
</comment>
<comment type="catalytic activity">
    <reaction evidence="10">
        <text>holo-[cytochrome c] = apo-[cytochrome c] + heme b</text>
        <dbReference type="Rhea" id="RHEA:22648"/>
        <dbReference type="Rhea" id="RHEA-COMP:10725"/>
        <dbReference type="Rhea" id="RHEA-COMP:10726"/>
        <dbReference type="ChEBI" id="CHEBI:29950"/>
        <dbReference type="ChEBI" id="CHEBI:60344"/>
        <dbReference type="ChEBI" id="CHEBI:83739"/>
        <dbReference type="EC" id="4.4.1.17"/>
    </reaction>
</comment>
<dbReference type="GO" id="GO:0004408">
    <property type="term" value="F:holocytochrome-c synthase activity"/>
    <property type="evidence" value="ECO:0007669"/>
    <property type="project" value="UniProtKB-EC"/>
</dbReference>
<dbReference type="PANTHER" id="PTHR12743">
    <property type="entry name" value="CYTOCHROME C1 HEME LYASE"/>
    <property type="match status" value="1"/>
</dbReference>
<evidence type="ECO:0000256" key="10">
    <source>
        <dbReference type="RuleBase" id="RU363130"/>
    </source>
</evidence>
<evidence type="ECO:0000256" key="6">
    <source>
        <dbReference type="ARBA" id="ARBA00023004"/>
    </source>
</evidence>
<evidence type="ECO:0000256" key="4">
    <source>
        <dbReference type="ARBA" id="ARBA00022723"/>
    </source>
</evidence>
<reference evidence="11" key="1">
    <citation type="submission" date="2023-03" db="EMBL/GenBank/DDBJ databases">
        <title>Mating type loci evolution in Malassezia.</title>
        <authorList>
            <person name="Coelho M.A."/>
        </authorList>
    </citation>
    <scope>NUCLEOTIDE SEQUENCE</scope>
    <source>
        <strain evidence="11">CBS 9431</strain>
    </source>
</reference>
<accession>A0AAF0EX42</accession>
<protein>
    <recommendedName>
        <fullName evidence="10">Holocytochrome c-type synthase</fullName>
        <ecNumber evidence="10">4.4.1.17</ecNumber>
    </recommendedName>
</protein>
<dbReference type="InterPro" id="IPR000511">
    <property type="entry name" value="Holocyt_c/c1_synthase"/>
</dbReference>
<keyword evidence="5 10" id="KW-0999">Mitochondrion inner membrane</keyword>